<dbReference type="PANTHER" id="PTHR47354:SF5">
    <property type="entry name" value="PROTEIN RFBI"/>
    <property type="match status" value="1"/>
</dbReference>
<proteinExistence type="predicted"/>
<dbReference type="InterPro" id="IPR001433">
    <property type="entry name" value="OxRdtase_FAD/NAD-bd"/>
</dbReference>
<dbReference type="InterPro" id="IPR001709">
    <property type="entry name" value="Flavoprot_Pyr_Nucl_cyt_Rdtase"/>
</dbReference>
<dbReference type="InterPro" id="IPR017938">
    <property type="entry name" value="Riboflavin_synthase-like_b-brl"/>
</dbReference>
<evidence type="ECO:0000259" key="1">
    <source>
        <dbReference type="PROSITE" id="PS51384"/>
    </source>
</evidence>
<dbReference type="PRINTS" id="PR00410">
    <property type="entry name" value="PHEHYDRXLASE"/>
</dbReference>
<evidence type="ECO:0000313" key="3">
    <source>
        <dbReference type="Proteomes" id="UP000607197"/>
    </source>
</evidence>
<feature type="domain" description="FAD-binding FR-type" evidence="1">
    <location>
        <begin position="74"/>
        <end position="174"/>
    </location>
</feature>
<dbReference type="OrthoDB" id="35401at2157"/>
<accession>A0A830FIK9</accession>
<evidence type="ECO:0000313" key="2">
    <source>
        <dbReference type="EMBL" id="GGL59416.1"/>
    </source>
</evidence>
<reference evidence="2" key="2">
    <citation type="submission" date="2020-09" db="EMBL/GenBank/DDBJ databases">
        <authorList>
            <person name="Sun Q."/>
            <person name="Ohkuma M."/>
        </authorList>
    </citation>
    <scope>NUCLEOTIDE SEQUENCE</scope>
    <source>
        <strain evidence="2">JCM 19596</strain>
    </source>
</reference>
<dbReference type="PROSITE" id="PS51384">
    <property type="entry name" value="FAD_FR"/>
    <property type="match status" value="1"/>
</dbReference>
<dbReference type="InterPro" id="IPR039261">
    <property type="entry name" value="FNR_nucleotide-bd"/>
</dbReference>
<dbReference type="GO" id="GO:0016491">
    <property type="term" value="F:oxidoreductase activity"/>
    <property type="evidence" value="ECO:0007669"/>
    <property type="project" value="InterPro"/>
</dbReference>
<dbReference type="PRINTS" id="PR00371">
    <property type="entry name" value="FPNCR"/>
</dbReference>
<dbReference type="InterPro" id="IPR017927">
    <property type="entry name" value="FAD-bd_FR_type"/>
</dbReference>
<dbReference type="CDD" id="cd00322">
    <property type="entry name" value="FNR_like"/>
    <property type="match status" value="1"/>
</dbReference>
<dbReference type="PANTHER" id="PTHR47354">
    <property type="entry name" value="NADH OXIDOREDUCTASE HCR"/>
    <property type="match status" value="1"/>
</dbReference>
<keyword evidence="3" id="KW-1185">Reference proteome</keyword>
<dbReference type="Gene3D" id="2.40.30.10">
    <property type="entry name" value="Translation factors"/>
    <property type="match status" value="1"/>
</dbReference>
<dbReference type="Gene3D" id="3.40.50.80">
    <property type="entry name" value="Nucleotide-binding domain of ferredoxin-NADP reductase (FNR) module"/>
    <property type="match status" value="1"/>
</dbReference>
<gene>
    <name evidence="2" type="ORF">GCM10009039_17070</name>
</gene>
<dbReference type="Proteomes" id="UP000607197">
    <property type="component" value="Unassembled WGS sequence"/>
</dbReference>
<organism evidence="2 3">
    <name type="scientific">Halocalculus aciditolerans</name>
    <dbReference type="NCBI Taxonomy" id="1383812"/>
    <lineage>
        <taxon>Archaea</taxon>
        <taxon>Methanobacteriati</taxon>
        <taxon>Methanobacteriota</taxon>
        <taxon>Stenosarchaea group</taxon>
        <taxon>Halobacteria</taxon>
        <taxon>Halobacteriales</taxon>
        <taxon>Halobacteriaceae</taxon>
        <taxon>Halocalculus</taxon>
    </lineage>
</organism>
<dbReference type="RefSeq" id="WP_188977935.1">
    <property type="nucleotide sequence ID" value="NZ_BMPG01000002.1"/>
</dbReference>
<reference evidence="2" key="1">
    <citation type="journal article" date="2014" name="Int. J. Syst. Evol. Microbiol.">
        <title>Complete genome sequence of Corynebacterium casei LMG S-19264T (=DSM 44701T), isolated from a smear-ripened cheese.</title>
        <authorList>
            <consortium name="US DOE Joint Genome Institute (JGI-PGF)"/>
            <person name="Walter F."/>
            <person name="Albersmeier A."/>
            <person name="Kalinowski J."/>
            <person name="Ruckert C."/>
        </authorList>
    </citation>
    <scope>NUCLEOTIDE SEQUENCE</scope>
    <source>
        <strain evidence="2">JCM 19596</strain>
    </source>
</reference>
<dbReference type="EMBL" id="BMPG01000002">
    <property type="protein sequence ID" value="GGL59416.1"/>
    <property type="molecule type" value="Genomic_DNA"/>
</dbReference>
<dbReference type="SUPFAM" id="SSF52343">
    <property type="entry name" value="Ferredoxin reductase-like, C-terminal NADP-linked domain"/>
    <property type="match status" value="1"/>
</dbReference>
<sequence>MTSLLEQYGIHSVSELPLVTDTGHISHVNAFDRHREHEMRAAVSRILTEHGLADAVAGEQVNWQQAMTDAERLPRHHRSKLRELRDRIERDFPSLVEITVDIDGDIDYAAGQFVGFRYDGRSRAYSLSSSPNDDDLALCIRRVPGGRMTDHLLSNAQVGDDVTIRGPQGHFTLDEDSTKDLAFLATGTGVAPLRGMIRYLYQEDLAEDRDVWLFYGTAWKDDLAYREEFRQLDEEHRGFHFVPTLTRERTVTTWRGETDYVQQTFCKYLADGVDPAGLNADLRKCLREAPNTDAPATIDPDELQVYACGISLMVNTLEDVVHAVGVPESDVYSEGFG</sequence>
<dbReference type="SUPFAM" id="SSF63380">
    <property type="entry name" value="Riboflavin synthase domain-like"/>
    <property type="match status" value="1"/>
</dbReference>
<dbReference type="InterPro" id="IPR008333">
    <property type="entry name" value="Cbr1-like_FAD-bd_dom"/>
</dbReference>
<protein>
    <recommendedName>
        <fullName evidence="1">FAD-binding FR-type domain-containing protein</fullName>
    </recommendedName>
</protein>
<comment type="caution">
    <text evidence="2">The sequence shown here is derived from an EMBL/GenBank/DDBJ whole genome shotgun (WGS) entry which is preliminary data.</text>
</comment>
<dbReference type="Pfam" id="PF00970">
    <property type="entry name" value="FAD_binding_6"/>
    <property type="match status" value="1"/>
</dbReference>
<name>A0A830FIK9_9EURY</name>
<dbReference type="AlphaFoldDB" id="A0A830FIK9"/>
<dbReference type="InterPro" id="IPR050415">
    <property type="entry name" value="MRET"/>
</dbReference>
<dbReference type="Pfam" id="PF00175">
    <property type="entry name" value="NAD_binding_1"/>
    <property type="match status" value="1"/>
</dbReference>